<organism evidence="1 2">
    <name type="scientific">Plasmopara halstedii</name>
    <name type="common">Downy mildew of sunflower</name>
    <dbReference type="NCBI Taxonomy" id="4781"/>
    <lineage>
        <taxon>Eukaryota</taxon>
        <taxon>Sar</taxon>
        <taxon>Stramenopiles</taxon>
        <taxon>Oomycota</taxon>
        <taxon>Peronosporomycetes</taxon>
        <taxon>Peronosporales</taxon>
        <taxon>Peronosporaceae</taxon>
        <taxon>Plasmopara</taxon>
    </lineage>
</organism>
<evidence type="ECO:0000313" key="2">
    <source>
        <dbReference type="Proteomes" id="UP000054928"/>
    </source>
</evidence>
<dbReference type="GeneID" id="36409672"/>
<keyword evidence="2" id="KW-1185">Reference proteome</keyword>
<dbReference type="RefSeq" id="XP_024578766.1">
    <property type="nucleotide sequence ID" value="XM_024728273.2"/>
</dbReference>
<sequence>MNSNVIKSLSMDIAVIMDVPFCWTLMLMLLSDMMMNHVVEAVYLVSLLCRRWHQKPSHNCFRLKETLDG</sequence>
<dbReference type="Proteomes" id="UP000054928">
    <property type="component" value="Unassembled WGS sequence"/>
</dbReference>
<dbReference type="EMBL" id="CCYD01000645">
    <property type="protein sequence ID" value="CEG42397.1"/>
    <property type="molecule type" value="Genomic_DNA"/>
</dbReference>
<name>A0A0P1ANJ2_PLAHL</name>
<proteinExistence type="predicted"/>
<protein>
    <submittedName>
        <fullName evidence="1">Uncharacterized protein</fullName>
    </submittedName>
</protein>
<accession>A0A0P1ANJ2</accession>
<dbReference type="AlphaFoldDB" id="A0A0P1ANJ2"/>
<evidence type="ECO:0000313" key="1">
    <source>
        <dbReference type="EMBL" id="CEG42397.1"/>
    </source>
</evidence>
<reference evidence="2" key="1">
    <citation type="submission" date="2014-09" db="EMBL/GenBank/DDBJ databases">
        <authorList>
            <person name="Sharma Rahul"/>
            <person name="Thines Marco"/>
        </authorList>
    </citation>
    <scope>NUCLEOTIDE SEQUENCE [LARGE SCALE GENOMIC DNA]</scope>
</reference>